<feature type="signal peptide" evidence="1">
    <location>
        <begin position="1"/>
        <end position="40"/>
    </location>
</feature>
<dbReference type="AlphaFoldDB" id="A0A1A9AFM8"/>
<accession>A0A1A9AFM8</accession>
<protein>
    <recommendedName>
        <fullName evidence="4">Peptidase inhibitor family I36</fullName>
    </recommendedName>
</protein>
<name>A0A1A9AFM8_9ACTN</name>
<evidence type="ECO:0000313" key="3">
    <source>
        <dbReference type="Proteomes" id="UP000198765"/>
    </source>
</evidence>
<feature type="chain" id="PRO_5008383468" description="Peptidase inhibitor family I36" evidence="1">
    <location>
        <begin position="41"/>
        <end position="158"/>
    </location>
</feature>
<dbReference type="OrthoDB" id="1099523at2"/>
<proteinExistence type="predicted"/>
<organism evidence="2 3">
    <name type="scientific">Micromonospora narathiwatensis</name>
    <dbReference type="NCBI Taxonomy" id="299146"/>
    <lineage>
        <taxon>Bacteria</taxon>
        <taxon>Bacillati</taxon>
        <taxon>Actinomycetota</taxon>
        <taxon>Actinomycetes</taxon>
        <taxon>Micromonosporales</taxon>
        <taxon>Micromonosporaceae</taxon>
        <taxon>Micromonospora</taxon>
    </lineage>
</organism>
<dbReference type="RefSeq" id="WP_091201609.1">
    <property type="nucleotide sequence ID" value="NZ_LT594324.1"/>
</dbReference>
<evidence type="ECO:0000313" key="2">
    <source>
        <dbReference type="EMBL" id="SBT54979.1"/>
    </source>
</evidence>
<dbReference type="EMBL" id="LT594324">
    <property type="protein sequence ID" value="SBT54979.1"/>
    <property type="molecule type" value="Genomic_DNA"/>
</dbReference>
<evidence type="ECO:0000256" key="1">
    <source>
        <dbReference type="SAM" id="SignalP"/>
    </source>
</evidence>
<keyword evidence="1" id="KW-0732">Signal</keyword>
<evidence type="ECO:0008006" key="4">
    <source>
        <dbReference type="Google" id="ProtNLM"/>
    </source>
</evidence>
<dbReference type="PATRIC" id="fig|299146.4.peg.6003"/>
<dbReference type="Proteomes" id="UP000198765">
    <property type="component" value="Chromosome I"/>
</dbReference>
<sequence length="158" mass="16561">MSNSRRASAGTLRTRAAAMLSAVALATSGLVGLSAGPANAIPRTNYCGSSYGFLKSWTIEWRTLPGGYIDVYYNSSNGYNCVIARTNDSVIKSAWDIYVGARPSGGTWVRDGDKAGQHFTQYAGPVYVYAPHNCIDIVGGFDTSGGGSGQGYTGVHCG</sequence>
<reference evidence="2 3" key="1">
    <citation type="submission" date="2016-06" db="EMBL/GenBank/DDBJ databases">
        <authorList>
            <person name="Kjaerup R.B."/>
            <person name="Dalgaard T.S."/>
            <person name="Juul-Madsen H.R."/>
        </authorList>
    </citation>
    <scope>NUCLEOTIDE SEQUENCE [LARGE SCALE GENOMIC DNA]</scope>
    <source>
        <strain evidence="2 3">DSM 45248</strain>
    </source>
</reference>
<keyword evidence="3" id="KW-1185">Reference proteome</keyword>
<gene>
    <name evidence="2" type="ORF">GA0070621_5820</name>
</gene>